<sequence length="116" mass="13029">MATLKTISTSNWATDTHTNTQHTTLKDRFNAFADSQKDRHTLWFMVSLIFMGVMILPVPAVLMYYFNAPIIVLGVTMFCFFANIIANMGGEGIRTTIFFFAASVLIHLAMILAFVI</sequence>
<dbReference type="Proteomes" id="UP000618754">
    <property type="component" value="Unassembled WGS sequence"/>
</dbReference>
<feature type="transmembrane region" description="Helical" evidence="1">
    <location>
        <begin position="42"/>
        <end position="62"/>
    </location>
</feature>
<reference evidence="2 3" key="1">
    <citation type="submission" date="2020-09" db="EMBL/GenBank/DDBJ databases">
        <title>Novel species of Mucilaginibacter isolated from a glacier on the Tibetan Plateau.</title>
        <authorList>
            <person name="Liu Q."/>
            <person name="Xin Y.-H."/>
        </authorList>
    </citation>
    <scope>NUCLEOTIDE SEQUENCE [LARGE SCALE GENOMIC DNA]</scope>
    <source>
        <strain evidence="2 3">CGMCC 1.13878</strain>
    </source>
</reference>
<keyword evidence="1" id="KW-1133">Transmembrane helix</keyword>
<feature type="transmembrane region" description="Helical" evidence="1">
    <location>
        <begin position="97"/>
        <end position="115"/>
    </location>
</feature>
<proteinExistence type="predicted"/>
<organism evidence="2 3">
    <name type="scientific">Mucilaginibacter rigui</name>
    <dbReference type="NCBI Taxonomy" id="534635"/>
    <lineage>
        <taxon>Bacteria</taxon>
        <taxon>Pseudomonadati</taxon>
        <taxon>Bacteroidota</taxon>
        <taxon>Sphingobacteriia</taxon>
        <taxon>Sphingobacteriales</taxon>
        <taxon>Sphingobacteriaceae</taxon>
        <taxon>Mucilaginibacter</taxon>
    </lineage>
</organism>
<protein>
    <submittedName>
        <fullName evidence="2">Uncharacterized protein</fullName>
    </submittedName>
</protein>
<name>A0ABR7X197_9SPHI</name>
<dbReference type="EMBL" id="JACWMW010000001">
    <property type="protein sequence ID" value="MBD1384368.1"/>
    <property type="molecule type" value="Genomic_DNA"/>
</dbReference>
<comment type="caution">
    <text evidence="2">The sequence shown here is derived from an EMBL/GenBank/DDBJ whole genome shotgun (WGS) entry which is preliminary data.</text>
</comment>
<evidence type="ECO:0000256" key="1">
    <source>
        <dbReference type="SAM" id="Phobius"/>
    </source>
</evidence>
<evidence type="ECO:0000313" key="2">
    <source>
        <dbReference type="EMBL" id="MBD1384368.1"/>
    </source>
</evidence>
<keyword evidence="1" id="KW-0812">Transmembrane</keyword>
<evidence type="ECO:0000313" key="3">
    <source>
        <dbReference type="Proteomes" id="UP000618754"/>
    </source>
</evidence>
<accession>A0ABR7X197</accession>
<gene>
    <name evidence="2" type="ORF">IDJ75_03690</name>
</gene>
<feature type="transmembrane region" description="Helical" evidence="1">
    <location>
        <begin position="68"/>
        <end position="85"/>
    </location>
</feature>
<keyword evidence="3" id="KW-1185">Reference proteome</keyword>
<dbReference type="RefSeq" id="WP_191174247.1">
    <property type="nucleotide sequence ID" value="NZ_JACWMW010000001.1"/>
</dbReference>
<keyword evidence="1" id="KW-0472">Membrane</keyword>